<keyword evidence="1" id="KW-1133">Transmembrane helix</keyword>
<dbReference type="KEGG" id="nta:107770078"/>
<dbReference type="PaxDb" id="4097-A0A1S3XYA3"/>
<dbReference type="OMA" id="ANDHEVA"/>
<dbReference type="GO" id="GO:0015112">
    <property type="term" value="F:nitrate transmembrane transporter activity"/>
    <property type="evidence" value="ECO:0000318"/>
    <property type="project" value="GO_Central"/>
</dbReference>
<sequence>MASTRAIFVASLVIACFIASCHAEILFSSLKRSLDVSASHREGVLMAGEDQLILKWSFNKTFPAGADSSYKKVKVQLCYAPVSQKDRAWRKTEDHLKKDKTCQFNIVTMPYKSSGNSFNWAIERDVPTGTYFVRAYVLDSDGHETGFGQNTDDKKIDNLFDIQAISGRHATLDICSIVFSVFSVVSLFGFFYMEKRKAKASQQK</sequence>
<keyword evidence="1" id="KW-0732">Signal</keyword>
<evidence type="ECO:0000313" key="3">
    <source>
        <dbReference type="RefSeq" id="XP_016444829.1"/>
    </source>
</evidence>
<dbReference type="Pfam" id="PF16974">
    <property type="entry name" value="NAR2"/>
    <property type="match status" value="1"/>
</dbReference>
<keyword evidence="1" id="KW-0534">Nitrate assimilation</keyword>
<dbReference type="RefSeq" id="XP_016444829.1">
    <property type="nucleotide sequence ID" value="XM_016589343.2"/>
</dbReference>
<dbReference type="PIRSF" id="PIRSF012939">
    <property type="entry name" value="Transpt_NO3_Nar2"/>
    <property type="match status" value="1"/>
</dbReference>
<evidence type="ECO:0000256" key="1">
    <source>
        <dbReference type="PIRNR" id="PIRNR012939"/>
    </source>
</evidence>
<keyword evidence="1" id="KW-1003">Cell membrane</keyword>
<dbReference type="Proteomes" id="UP000790787">
    <property type="component" value="Chromosome 6"/>
</dbReference>
<feature type="signal peptide" evidence="1">
    <location>
        <begin position="1"/>
        <end position="23"/>
    </location>
</feature>
<dbReference type="OrthoDB" id="2015470at2759"/>
<comment type="similarity">
    <text evidence="1">Belongs to the NAR2 family.</text>
</comment>
<dbReference type="GO" id="GO:0042128">
    <property type="term" value="P:nitrate assimilation"/>
    <property type="evidence" value="ECO:0007669"/>
    <property type="project" value="UniProtKB-UniRule"/>
</dbReference>
<proteinExistence type="inferred from homology"/>
<name>A0A1S3XYA3_TOBAC</name>
<dbReference type="STRING" id="4097.A0A1S3XYA3"/>
<evidence type="ECO:0000313" key="2">
    <source>
        <dbReference type="Proteomes" id="UP000790787"/>
    </source>
</evidence>
<keyword evidence="2" id="KW-1185">Reference proteome</keyword>
<dbReference type="PROSITE" id="PS51257">
    <property type="entry name" value="PROKAR_LIPOPROTEIN"/>
    <property type="match status" value="1"/>
</dbReference>
<protein>
    <recommendedName>
        <fullName evidence="1">High-affinity nitrate transporter</fullName>
    </recommendedName>
</protein>
<dbReference type="RefSeq" id="XP_016444829.1">
    <property type="nucleotide sequence ID" value="XM_016589343.1"/>
</dbReference>
<organism evidence="2 3">
    <name type="scientific">Nicotiana tabacum</name>
    <name type="common">Common tobacco</name>
    <dbReference type="NCBI Taxonomy" id="4097"/>
    <lineage>
        <taxon>Eukaryota</taxon>
        <taxon>Viridiplantae</taxon>
        <taxon>Streptophyta</taxon>
        <taxon>Embryophyta</taxon>
        <taxon>Tracheophyta</taxon>
        <taxon>Spermatophyta</taxon>
        <taxon>Magnoliopsida</taxon>
        <taxon>eudicotyledons</taxon>
        <taxon>Gunneridae</taxon>
        <taxon>Pentapetalae</taxon>
        <taxon>asterids</taxon>
        <taxon>lamiids</taxon>
        <taxon>Solanales</taxon>
        <taxon>Solanaceae</taxon>
        <taxon>Nicotianoideae</taxon>
        <taxon>Nicotianeae</taxon>
        <taxon>Nicotiana</taxon>
    </lineage>
</organism>
<dbReference type="GeneID" id="107770078"/>
<dbReference type="PANTHER" id="PTHR34806:SF1">
    <property type="entry name" value="HIGH-AFFINITY NITRATE TRANSPORTER 3.1"/>
    <property type="match status" value="1"/>
</dbReference>
<feature type="transmembrane region" description="Helical" evidence="1">
    <location>
        <begin position="170"/>
        <end position="193"/>
    </location>
</feature>
<accession>A0A1S3XYA3</accession>
<reference evidence="3" key="2">
    <citation type="submission" date="2025-08" db="UniProtKB">
        <authorList>
            <consortium name="RefSeq"/>
        </authorList>
    </citation>
    <scope>IDENTIFICATION</scope>
    <source>
        <tissue evidence="3">Leaf</tissue>
    </source>
</reference>
<dbReference type="InterPro" id="IPR016605">
    <property type="entry name" value="Transptr_NO3_Nar2"/>
</dbReference>
<gene>
    <name evidence="3" type="primary">LOC107770078</name>
</gene>
<reference evidence="2" key="1">
    <citation type="journal article" date="2014" name="Nat. Commun.">
        <title>The tobacco genome sequence and its comparison with those of tomato and potato.</title>
        <authorList>
            <person name="Sierro N."/>
            <person name="Battey J.N."/>
            <person name="Ouadi S."/>
            <person name="Bakaher N."/>
            <person name="Bovet L."/>
            <person name="Willig A."/>
            <person name="Goepfert S."/>
            <person name="Peitsch M.C."/>
            <person name="Ivanov N.V."/>
        </authorList>
    </citation>
    <scope>NUCLEOTIDE SEQUENCE [LARGE SCALE GENOMIC DNA]</scope>
</reference>
<keyword evidence="1" id="KW-0812">Transmembrane</keyword>
<dbReference type="PANTHER" id="PTHR34806">
    <property type="entry name" value="HIGH-AFFINITY NITRATE TRANSPORTER 3.2"/>
    <property type="match status" value="1"/>
</dbReference>
<dbReference type="AlphaFoldDB" id="A0A1S3XYA3"/>
<dbReference type="GO" id="GO:0005886">
    <property type="term" value="C:plasma membrane"/>
    <property type="evidence" value="ECO:0007669"/>
    <property type="project" value="UniProtKB-UniRule"/>
</dbReference>
<keyword evidence="1" id="KW-0472">Membrane</keyword>
<comment type="function">
    <text evidence="1">Involved in nitrate transport.</text>
</comment>
<feature type="chain" id="PRO_5017107035" description="High-affinity nitrate transporter" evidence="1">
    <location>
        <begin position="24"/>
        <end position="204"/>
    </location>
</feature>
<dbReference type="GO" id="GO:0010167">
    <property type="term" value="P:response to nitrate"/>
    <property type="evidence" value="ECO:0000318"/>
    <property type="project" value="GO_Central"/>
</dbReference>